<gene>
    <name evidence="2" type="ORF">OH76DRAFT_1339316</name>
</gene>
<feature type="domain" description="CcmS related" evidence="1">
    <location>
        <begin position="42"/>
        <end position="175"/>
    </location>
</feature>
<reference evidence="2 3" key="1">
    <citation type="journal article" date="2018" name="Biotechnol. Biofuels">
        <title>Integrative visual omics of the white-rot fungus Polyporus brumalis exposes the biotechnological potential of its oxidative enzymes for delignifying raw plant biomass.</title>
        <authorList>
            <person name="Miyauchi S."/>
            <person name="Rancon A."/>
            <person name="Drula E."/>
            <person name="Hage H."/>
            <person name="Chaduli D."/>
            <person name="Favel A."/>
            <person name="Grisel S."/>
            <person name="Henrissat B."/>
            <person name="Herpoel-Gimbert I."/>
            <person name="Ruiz-Duenas F.J."/>
            <person name="Chevret D."/>
            <person name="Hainaut M."/>
            <person name="Lin J."/>
            <person name="Wang M."/>
            <person name="Pangilinan J."/>
            <person name="Lipzen A."/>
            <person name="Lesage-Meessen L."/>
            <person name="Navarro D."/>
            <person name="Riley R."/>
            <person name="Grigoriev I.V."/>
            <person name="Zhou S."/>
            <person name="Raouche S."/>
            <person name="Rosso M.N."/>
        </authorList>
    </citation>
    <scope>NUCLEOTIDE SEQUENCE [LARGE SCALE GENOMIC DNA]</scope>
    <source>
        <strain evidence="2 3">BRFM 1820</strain>
    </source>
</reference>
<accession>A0A371DSZ3</accession>
<dbReference type="Proteomes" id="UP000256964">
    <property type="component" value="Unassembled WGS sequence"/>
</dbReference>
<evidence type="ECO:0000313" key="3">
    <source>
        <dbReference type="Proteomes" id="UP000256964"/>
    </source>
</evidence>
<evidence type="ECO:0000259" key="1">
    <source>
        <dbReference type="Pfam" id="PF26617"/>
    </source>
</evidence>
<dbReference type="AlphaFoldDB" id="A0A371DSZ3"/>
<proteinExistence type="predicted"/>
<dbReference type="InterPro" id="IPR058258">
    <property type="entry name" value="CcmS-like"/>
</dbReference>
<dbReference type="STRING" id="139420.A0A371DSZ3"/>
<evidence type="ECO:0000313" key="2">
    <source>
        <dbReference type="EMBL" id="RDX55635.1"/>
    </source>
</evidence>
<sequence length="202" mass="22399">MATGTIPSMTGTVKTTVFELAPPRNGFGENAFVDSHGEALKPAERALYSRDRPARERFRWGFNPEKDPRVGSLLRWVAAMSGGLATMGLERFLETRQRGALIANADFRVPSVAGTTLQPAFDWITLPELQSTLDSTLQSSVTLYDPAFQVIIFVFLLSPSGNSMAVWRRKLNVPDAVRDANLHEILAVKAELKRSYPVYVDE</sequence>
<protein>
    <recommendedName>
        <fullName evidence="1">CcmS related domain-containing protein</fullName>
    </recommendedName>
</protein>
<dbReference type="OrthoDB" id="3171339at2759"/>
<name>A0A371DSZ3_9APHY</name>
<dbReference type="EMBL" id="KZ857382">
    <property type="protein sequence ID" value="RDX55635.1"/>
    <property type="molecule type" value="Genomic_DNA"/>
</dbReference>
<dbReference type="Pfam" id="PF26617">
    <property type="entry name" value="CcmS-like"/>
    <property type="match status" value="1"/>
</dbReference>
<keyword evidence="3" id="KW-1185">Reference proteome</keyword>
<organism evidence="2 3">
    <name type="scientific">Lentinus brumalis</name>
    <dbReference type="NCBI Taxonomy" id="2498619"/>
    <lineage>
        <taxon>Eukaryota</taxon>
        <taxon>Fungi</taxon>
        <taxon>Dikarya</taxon>
        <taxon>Basidiomycota</taxon>
        <taxon>Agaricomycotina</taxon>
        <taxon>Agaricomycetes</taxon>
        <taxon>Polyporales</taxon>
        <taxon>Polyporaceae</taxon>
        <taxon>Lentinus</taxon>
    </lineage>
</organism>